<evidence type="ECO:0000256" key="7">
    <source>
        <dbReference type="ARBA" id="ARBA00022741"/>
    </source>
</evidence>
<proteinExistence type="inferred from homology"/>
<evidence type="ECO:0000256" key="6">
    <source>
        <dbReference type="ARBA" id="ARBA00022726"/>
    </source>
</evidence>
<evidence type="ECO:0000259" key="15">
    <source>
        <dbReference type="Pfam" id="PF00294"/>
    </source>
</evidence>
<dbReference type="Pfam" id="PF00294">
    <property type="entry name" value="PfkB"/>
    <property type="match status" value="1"/>
</dbReference>
<dbReference type="Gene3D" id="3.40.1190.20">
    <property type="match status" value="1"/>
</dbReference>
<evidence type="ECO:0000313" key="16">
    <source>
        <dbReference type="EMBL" id="CAD9230834.1"/>
    </source>
</evidence>
<evidence type="ECO:0000256" key="10">
    <source>
        <dbReference type="ARBA" id="ARBA00022842"/>
    </source>
</evidence>
<dbReference type="GO" id="GO:0005829">
    <property type="term" value="C:cytosol"/>
    <property type="evidence" value="ECO:0007669"/>
    <property type="project" value="TreeGrafter"/>
</dbReference>
<dbReference type="FunFam" id="3.40.1190.20:FF:000076">
    <property type="entry name" value="Adenosine kinase"/>
    <property type="match status" value="1"/>
</dbReference>
<dbReference type="GO" id="GO:0005634">
    <property type="term" value="C:nucleus"/>
    <property type="evidence" value="ECO:0007669"/>
    <property type="project" value="TreeGrafter"/>
</dbReference>
<evidence type="ECO:0000256" key="9">
    <source>
        <dbReference type="ARBA" id="ARBA00022840"/>
    </source>
</evidence>
<dbReference type="GO" id="GO:0044209">
    <property type="term" value="P:AMP salvage"/>
    <property type="evidence" value="ECO:0007669"/>
    <property type="project" value="UniProtKB-UniRule"/>
</dbReference>
<reference evidence="16" key="1">
    <citation type="submission" date="2021-01" db="EMBL/GenBank/DDBJ databases">
        <authorList>
            <person name="Corre E."/>
            <person name="Pelletier E."/>
            <person name="Niang G."/>
            <person name="Scheremetjew M."/>
            <person name="Finn R."/>
            <person name="Kale V."/>
            <person name="Holt S."/>
            <person name="Cochrane G."/>
            <person name="Meng A."/>
            <person name="Brown T."/>
            <person name="Cohen L."/>
        </authorList>
    </citation>
    <scope>NUCLEOTIDE SEQUENCE</scope>
    <source>
        <strain evidence="16">SAG 36.94</strain>
    </source>
</reference>
<comment type="catalytic activity">
    <reaction evidence="11 14">
        <text>adenosine + ATP = AMP + ADP + H(+)</text>
        <dbReference type="Rhea" id="RHEA:20824"/>
        <dbReference type="ChEBI" id="CHEBI:15378"/>
        <dbReference type="ChEBI" id="CHEBI:16335"/>
        <dbReference type="ChEBI" id="CHEBI:30616"/>
        <dbReference type="ChEBI" id="CHEBI:456215"/>
        <dbReference type="ChEBI" id="CHEBI:456216"/>
        <dbReference type="EC" id="2.7.1.20"/>
    </reaction>
</comment>
<accession>A0A7S1TAK0</accession>
<dbReference type="InterPro" id="IPR002173">
    <property type="entry name" value="Carboh/pur_kinase_PfkB_CS"/>
</dbReference>
<dbReference type="GO" id="GO:0006166">
    <property type="term" value="P:purine ribonucleoside salvage"/>
    <property type="evidence" value="ECO:0007669"/>
    <property type="project" value="UniProtKB-KW"/>
</dbReference>
<keyword evidence="6 14" id="KW-0660">Purine salvage</keyword>
<evidence type="ECO:0000256" key="14">
    <source>
        <dbReference type="RuleBase" id="RU368116"/>
    </source>
</evidence>
<dbReference type="InterPro" id="IPR029056">
    <property type="entry name" value="Ribokinase-like"/>
</dbReference>
<gene>
    <name evidence="16" type="ORF">CCAE0312_LOCUS2888</name>
</gene>
<dbReference type="Gene3D" id="3.30.1110.10">
    <property type="match status" value="1"/>
</dbReference>
<dbReference type="EMBL" id="HBGH01005363">
    <property type="protein sequence ID" value="CAD9230834.1"/>
    <property type="molecule type" value="Transcribed_RNA"/>
</dbReference>
<dbReference type="PANTHER" id="PTHR45769:SF3">
    <property type="entry name" value="ADENOSINE KINASE"/>
    <property type="match status" value="1"/>
</dbReference>
<feature type="active site" description="Proton acceptor" evidence="13">
    <location>
        <position position="303"/>
    </location>
</feature>
<organism evidence="16">
    <name type="scientific">Compsopogon caeruleus</name>
    <dbReference type="NCBI Taxonomy" id="31354"/>
    <lineage>
        <taxon>Eukaryota</taxon>
        <taxon>Rhodophyta</taxon>
        <taxon>Compsopogonophyceae</taxon>
        <taxon>Compsopogonales</taxon>
        <taxon>Compsopogonaceae</taxon>
        <taxon>Compsopogon</taxon>
    </lineage>
</organism>
<comment type="function">
    <text evidence="14">ATP dependent phosphorylation of adenosine and other related nucleoside analogs to monophosphate derivatives.</text>
</comment>
<dbReference type="GO" id="GO:0004001">
    <property type="term" value="F:adenosine kinase activity"/>
    <property type="evidence" value="ECO:0007669"/>
    <property type="project" value="UniProtKB-UniRule"/>
</dbReference>
<comment type="cofactor">
    <cofactor evidence="1 14">
        <name>Mg(2+)</name>
        <dbReference type="ChEBI" id="CHEBI:18420"/>
    </cofactor>
</comment>
<dbReference type="CDD" id="cd01168">
    <property type="entry name" value="adenosine_kinase"/>
    <property type="match status" value="1"/>
</dbReference>
<keyword evidence="7 14" id="KW-0547">Nucleotide-binding</keyword>
<protein>
    <recommendedName>
        <fullName evidence="12 14">Adenosine kinase</fullName>
        <shortName evidence="14">AK</shortName>
        <ecNumber evidence="4 14">2.7.1.20</ecNumber>
    </recommendedName>
    <alternativeName>
        <fullName evidence="14">Adenosine 5'-phosphotransferase</fullName>
    </alternativeName>
</protein>
<dbReference type="EC" id="2.7.1.20" evidence="4 14"/>
<comment type="pathway">
    <text evidence="2 14">Purine metabolism; AMP biosynthesis via salvage pathway; AMP from adenosine: step 1/1.</text>
</comment>
<evidence type="ECO:0000256" key="2">
    <source>
        <dbReference type="ARBA" id="ARBA00004801"/>
    </source>
</evidence>
<keyword evidence="10 14" id="KW-0460">Magnesium</keyword>
<dbReference type="UniPathway" id="UPA00588">
    <property type="reaction ID" value="UER00659"/>
</dbReference>
<dbReference type="GO" id="GO:0005524">
    <property type="term" value="F:ATP binding"/>
    <property type="evidence" value="ECO:0007669"/>
    <property type="project" value="UniProtKB-UniRule"/>
</dbReference>
<keyword evidence="5 14" id="KW-0808">Transferase</keyword>
<evidence type="ECO:0000256" key="1">
    <source>
        <dbReference type="ARBA" id="ARBA00001946"/>
    </source>
</evidence>
<evidence type="ECO:0000256" key="11">
    <source>
        <dbReference type="ARBA" id="ARBA00051362"/>
    </source>
</evidence>
<comment type="similarity">
    <text evidence="3 14">Belongs to the carbohydrate kinase PfkB family.</text>
</comment>
<keyword evidence="9 14" id="KW-0067">ATP-binding</keyword>
<dbReference type="GO" id="GO:0006144">
    <property type="term" value="P:purine nucleobase metabolic process"/>
    <property type="evidence" value="ECO:0007669"/>
    <property type="project" value="TreeGrafter"/>
</dbReference>
<evidence type="ECO:0000256" key="12">
    <source>
        <dbReference type="ARBA" id="ARBA00068771"/>
    </source>
</evidence>
<feature type="domain" description="Carbohydrate kinase PfkB" evidence="15">
    <location>
        <begin position="25"/>
        <end position="344"/>
    </location>
</feature>
<evidence type="ECO:0000256" key="5">
    <source>
        <dbReference type="ARBA" id="ARBA00022679"/>
    </source>
</evidence>
<dbReference type="AlphaFoldDB" id="A0A7S1TAK0"/>
<sequence>MEGIIVGMCNPLLDITAIVDEEYLNKYGLEANNAILADDTHLPIYEELSAMKEVEYTAGGAGQNSLRVAQWLLKKPHATTYFGAVGQDGYAATMTEKAESGGVNVRYFVSEDLATGTCAVLVTNQGKCRSLVANLSAANTYSVEHLRANEQWNLVEKARMVYITGFFLTVSPESIQLMGKHCADTKKLFLMNLSAPFLCEVPIFFERMQAALPFVDILFGNEIEARTFARVMNWDTDNSSTIAARIAQLPGKVTARPRVVVITQGPEATVLAIGDHERIWVEETYPVIPIDSKDIVDTNGAGDAFVGGFLAGLARGDSLSKCVALGNHAANVIIQRSGVTLPIQDE</sequence>
<evidence type="ECO:0000256" key="3">
    <source>
        <dbReference type="ARBA" id="ARBA00010688"/>
    </source>
</evidence>
<dbReference type="SUPFAM" id="SSF53613">
    <property type="entry name" value="Ribokinase-like"/>
    <property type="match status" value="1"/>
</dbReference>
<keyword evidence="8 14" id="KW-0418">Kinase</keyword>
<evidence type="ECO:0000256" key="8">
    <source>
        <dbReference type="ARBA" id="ARBA00022777"/>
    </source>
</evidence>
<dbReference type="InterPro" id="IPR011611">
    <property type="entry name" value="PfkB_dom"/>
</dbReference>
<evidence type="ECO:0000256" key="4">
    <source>
        <dbReference type="ARBA" id="ARBA00012119"/>
    </source>
</evidence>
<dbReference type="PRINTS" id="PR00989">
    <property type="entry name" value="ADENOKINASE"/>
</dbReference>
<dbReference type="InterPro" id="IPR001805">
    <property type="entry name" value="Adenokinase"/>
</dbReference>
<dbReference type="PROSITE" id="PS00584">
    <property type="entry name" value="PFKB_KINASES_2"/>
    <property type="match status" value="1"/>
</dbReference>
<evidence type="ECO:0000256" key="13">
    <source>
        <dbReference type="PIRSR" id="PIRSR601805-1"/>
    </source>
</evidence>
<name>A0A7S1TAK0_9RHOD</name>
<dbReference type="PANTHER" id="PTHR45769">
    <property type="entry name" value="ADENOSINE KINASE"/>
    <property type="match status" value="1"/>
</dbReference>